<evidence type="ECO:0000313" key="2">
    <source>
        <dbReference type="EMBL" id="CAG8512596.1"/>
    </source>
</evidence>
<evidence type="ECO:0000313" key="3">
    <source>
        <dbReference type="Proteomes" id="UP000789570"/>
    </source>
</evidence>
<gene>
    <name evidence="2" type="ORF">FCALED_LOCUS4276</name>
</gene>
<reference evidence="2" key="1">
    <citation type="submission" date="2021-06" db="EMBL/GenBank/DDBJ databases">
        <authorList>
            <person name="Kallberg Y."/>
            <person name="Tangrot J."/>
            <person name="Rosling A."/>
        </authorList>
    </citation>
    <scope>NUCLEOTIDE SEQUENCE</scope>
    <source>
        <strain evidence="2">UK204</strain>
    </source>
</reference>
<feature type="transmembrane region" description="Helical" evidence="1">
    <location>
        <begin position="64"/>
        <end position="86"/>
    </location>
</feature>
<keyword evidence="3" id="KW-1185">Reference proteome</keyword>
<dbReference type="OrthoDB" id="2352760at2759"/>
<comment type="caution">
    <text evidence="2">The sequence shown here is derived from an EMBL/GenBank/DDBJ whole genome shotgun (WGS) entry which is preliminary data.</text>
</comment>
<dbReference type="Proteomes" id="UP000789570">
    <property type="component" value="Unassembled WGS sequence"/>
</dbReference>
<keyword evidence="1" id="KW-1133">Transmembrane helix</keyword>
<organism evidence="2 3">
    <name type="scientific">Funneliformis caledonium</name>
    <dbReference type="NCBI Taxonomy" id="1117310"/>
    <lineage>
        <taxon>Eukaryota</taxon>
        <taxon>Fungi</taxon>
        <taxon>Fungi incertae sedis</taxon>
        <taxon>Mucoromycota</taxon>
        <taxon>Glomeromycotina</taxon>
        <taxon>Glomeromycetes</taxon>
        <taxon>Glomerales</taxon>
        <taxon>Glomeraceae</taxon>
        <taxon>Funneliformis</taxon>
    </lineage>
</organism>
<feature type="non-terminal residue" evidence="2">
    <location>
        <position position="1"/>
    </location>
</feature>
<accession>A0A9N8ZZB1</accession>
<dbReference type="AlphaFoldDB" id="A0A9N8ZZB1"/>
<protein>
    <submittedName>
        <fullName evidence="2">5002_t:CDS:1</fullName>
    </submittedName>
</protein>
<sequence>SSYSQNGLTQISSSSKIYLLDTRNYTWVDKFEPMSIYEPIPSNTSFPNSPSTITTTSSLKSNDVVIDTLCGILVTAIFMTIGFIGYKWYQKRKQRVICGVIRD</sequence>
<name>A0A9N8ZZB1_9GLOM</name>
<keyword evidence="1" id="KW-0812">Transmembrane</keyword>
<proteinExistence type="predicted"/>
<dbReference type="EMBL" id="CAJVPQ010000816">
    <property type="protein sequence ID" value="CAG8512596.1"/>
    <property type="molecule type" value="Genomic_DNA"/>
</dbReference>
<keyword evidence="1" id="KW-0472">Membrane</keyword>
<evidence type="ECO:0000256" key="1">
    <source>
        <dbReference type="SAM" id="Phobius"/>
    </source>
</evidence>